<dbReference type="PANTHER" id="PTHR43221">
    <property type="entry name" value="PROTEASE HTPX"/>
    <property type="match status" value="1"/>
</dbReference>
<dbReference type="Gene3D" id="3.30.70.3040">
    <property type="match status" value="1"/>
</dbReference>
<evidence type="ECO:0000256" key="3">
    <source>
        <dbReference type="ARBA" id="ARBA00022670"/>
    </source>
</evidence>
<protein>
    <submittedName>
        <fullName evidence="14">M48 family metalloprotease</fullName>
    </submittedName>
</protein>
<dbReference type="EMBL" id="JAATEO010000017">
    <property type="protein sequence ID" value="NJP33541.1"/>
    <property type="molecule type" value="Genomic_DNA"/>
</dbReference>
<feature type="transmembrane region" description="Helical" evidence="11">
    <location>
        <begin position="413"/>
        <end position="434"/>
    </location>
</feature>
<evidence type="ECO:0000256" key="6">
    <source>
        <dbReference type="ARBA" id="ARBA00022801"/>
    </source>
</evidence>
<evidence type="ECO:0000313" key="15">
    <source>
        <dbReference type="Proteomes" id="UP000783871"/>
    </source>
</evidence>
<evidence type="ECO:0000256" key="1">
    <source>
        <dbReference type="ARBA" id="ARBA00001947"/>
    </source>
</evidence>
<keyword evidence="9 14" id="KW-0482">Metalloprotease</keyword>
<feature type="transmembrane region" description="Helical" evidence="11">
    <location>
        <begin position="63"/>
        <end position="85"/>
    </location>
</feature>
<keyword evidence="3" id="KW-0645">Protease</keyword>
<proteinExistence type="predicted"/>
<dbReference type="InterPro" id="IPR001915">
    <property type="entry name" value="Peptidase_M48"/>
</dbReference>
<keyword evidence="5" id="KW-0479">Metal-binding</keyword>
<reference evidence="14 15" key="1">
    <citation type="submission" date="2020-03" db="EMBL/GenBank/DDBJ databases">
        <title>WGS of actinomycetes isolated from Thailand.</title>
        <authorList>
            <person name="Thawai C."/>
        </authorList>
    </citation>
    <scope>NUCLEOTIDE SEQUENCE [LARGE SCALE GENOMIC DNA]</scope>
    <source>
        <strain evidence="14 15">HSS6-12</strain>
    </source>
</reference>
<dbReference type="Pfam" id="PF18075">
    <property type="entry name" value="FtsX_ECD"/>
    <property type="match status" value="1"/>
</dbReference>
<dbReference type="InterPro" id="IPR050083">
    <property type="entry name" value="HtpX_protease"/>
</dbReference>
<feature type="transmembrane region" description="Helical" evidence="11">
    <location>
        <begin position="473"/>
        <end position="495"/>
    </location>
</feature>
<evidence type="ECO:0000259" key="13">
    <source>
        <dbReference type="Pfam" id="PF18075"/>
    </source>
</evidence>
<dbReference type="InterPro" id="IPR040690">
    <property type="entry name" value="FtsX_ECD"/>
</dbReference>
<keyword evidence="15" id="KW-1185">Reference proteome</keyword>
<organism evidence="14 15">
    <name type="scientific">Micromonospora thermarum</name>
    <dbReference type="NCBI Taxonomy" id="2720024"/>
    <lineage>
        <taxon>Bacteria</taxon>
        <taxon>Bacillati</taxon>
        <taxon>Actinomycetota</taxon>
        <taxon>Actinomycetes</taxon>
        <taxon>Micromonosporales</taxon>
        <taxon>Micromonosporaceae</taxon>
        <taxon>Micromonospora</taxon>
    </lineage>
</organism>
<name>A0ABX0ZB85_9ACTN</name>
<feature type="domain" description="FtsX extracellular" evidence="13">
    <location>
        <begin position="543"/>
        <end position="646"/>
    </location>
</feature>
<feature type="transmembrane region" description="Helical" evidence="11">
    <location>
        <begin position="502"/>
        <end position="525"/>
    </location>
</feature>
<evidence type="ECO:0000256" key="4">
    <source>
        <dbReference type="ARBA" id="ARBA00022692"/>
    </source>
</evidence>
<keyword evidence="10 11" id="KW-0472">Membrane</keyword>
<evidence type="ECO:0000256" key="8">
    <source>
        <dbReference type="ARBA" id="ARBA00022989"/>
    </source>
</evidence>
<dbReference type="Proteomes" id="UP000783871">
    <property type="component" value="Unassembled WGS sequence"/>
</dbReference>
<comment type="caution">
    <text evidence="14">The sequence shown here is derived from an EMBL/GenBank/DDBJ whole genome shotgun (WGS) entry which is preliminary data.</text>
</comment>
<feature type="transmembrane region" description="Helical" evidence="11">
    <location>
        <begin position="29"/>
        <end position="51"/>
    </location>
</feature>
<keyword evidence="2" id="KW-1003">Cell membrane</keyword>
<dbReference type="Pfam" id="PF01435">
    <property type="entry name" value="Peptidase_M48"/>
    <property type="match status" value="1"/>
</dbReference>
<feature type="transmembrane region" description="Helical" evidence="11">
    <location>
        <begin position="221"/>
        <end position="241"/>
    </location>
</feature>
<evidence type="ECO:0000256" key="2">
    <source>
        <dbReference type="ARBA" id="ARBA00022475"/>
    </source>
</evidence>
<sequence length="660" mass="71150">MTPTDVVAGTTQERAAPVDVFRFPSDTTVLLSLLAGAVLLGNLFLGLSFTLSAATPWTPPTEIVVVGSYRAYLPMGLALFGYYGWNWLRARGLRPVDDEAVLALAEEIRDELGITRRVEYLQAEHLGGRAYVSDRGLPRGRPYVALGPELSALATRADGRSRGILAAVLRHELSHVRNRDIKQYQLARILRTSYVLGGCWFLLLLLLEASSGNRSPAVDGWVVVRLAAIGLLIEVTLRAFLRAREHYADLRAAEHDSGELHHALRCTGAVADRVGWLRRLFRRHPAADVRADRLSEPGELLRFPIGYALAGGLLAGVSLTTAQTLMSTVWHTVGVADLRSAAVVGLVVGLPLGPFLAFTLWRHVWAMSRAGWPATLVTQAAALTVGTIAGTYLAPYHLPGVVDRRYPLDALSALFLAAGLLLVCHWLAAITRTWRRFRPDAGLPRWLAVTMLPFAVLAVGGFVAVIFRGTWSTTALIVLSAAAVTAAATTAAASAGRTLASALADAGTLVGVPVLLAVAALLWTYPPGFTIVSPYCLRPATKVTVSAYLCLRTGTGPDECAAGPPTDEQKESVRAALARLSGGRVEFIDTDRGYQRFRAMHVQDWGVWAGTVRPEDLAESYEVVAARRDAERARAEIAALPGVTEVVIDPPCFVRQVFDA</sequence>
<dbReference type="RefSeq" id="WP_168001916.1">
    <property type="nucleotide sequence ID" value="NZ_JAATEO010000017.1"/>
</dbReference>
<keyword evidence="4 11" id="KW-0812">Transmembrane</keyword>
<accession>A0ABX0ZB85</accession>
<evidence type="ECO:0000256" key="11">
    <source>
        <dbReference type="SAM" id="Phobius"/>
    </source>
</evidence>
<comment type="cofactor">
    <cofactor evidence="1">
        <name>Zn(2+)</name>
        <dbReference type="ChEBI" id="CHEBI:29105"/>
    </cofactor>
</comment>
<keyword evidence="8 11" id="KW-1133">Transmembrane helix</keyword>
<evidence type="ECO:0000313" key="14">
    <source>
        <dbReference type="EMBL" id="NJP33541.1"/>
    </source>
</evidence>
<evidence type="ECO:0000256" key="9">
    <source>
        <dbReference type="ARBA" id="ARBA00023049"/>
    </source>
</evidence>
<feature type="transmembrane region" description="Helical" evidence="11">
    <location>
        <begin position="189"/>
        <end position="209"/>
    </location>
</feature>
<gene>
    <name evidence="14" type="ORF">HCJ94_16505</name>
</gene>
<dbReference type="PANTHER" id="PTHR43221:SF2">
    <property type="entry name" value="PROTEASE HTPX HOMOLOG"/>
    <property type="match status" value="1"/>
</dbReference>
<feature type="transmembrane region" description="Helical" evidence="11">
    <location>
        <begin position="446"/>
        <end position="467"/>
    </location>
</feature>
<dbReference type="GO" id="GO:0008237">
    <property type="term" value="F:metallopeptidase activity"/>
    <property type="evidence" value="ECO:0007669"/>
    <property type="project" value="UniProtKB-KW"/>
</dbReference>
<feature type="domain" description="Peptidase M48" evidence="12">
    <location>
        <begin position="161"/>
        <end position="296"/>
    </location>
</feature>
<keyword evidence="7" id="KW-0862">Zinc</keyword>
<feature type="transmembrane region" description="Helical" evidence="11">
    <location>
        <begin position="300"/>
        <end position="321"/>
    </location>
</feature>
<keyword evidence="6" id="KW-0378">Hydrolase</keyword>
<evidence type="ECO:0000256" key="7">
    <source>
        <dbReference type="ARBA" id="ARBA00022833"/>
    </source>
</evidence>
<evidence type="ECO:0000256" key="10">
    <source>
        <dbReference type="ARBA" id="ARBA00023136"/>
    </source>
</evidence>
<feature type="transmembrane region" description="Helical" evidence="11">
    <location>
        <begin position="341"/>
        <end position="361"/>
    </location>
</feature>
<evidence type="ECO:0000256" key="5">
    <source>
        <dbReference type="ARBA" id="ARBA00022723"/>
    </source>
</evidence>
<feature type="transmembrane region" description="Helical" evidence="11">
    <location>
        <begin position="373"/>
        <end position="393"/>
    </location>
</feature>
<evidence type="ECO:0000259" key="12">
    <source>
        <dbReference type="Pfam" id="PF01435"/>
    </source>
</evidence>